<dbReference type="Pfam" id="PF03443">
    <property type="entry name" value="AA9"/>
    <property type="match status" value="1"/>
</dbReference>
<dbReference type="InterPro" id="IPR049892">
    <property type="entry name" value="AA9"/>
</dbReference>
<keyword evidence="11" id="KW-0119">Carbohydrate metabolism</keyword>
<evidence type="ECO:0000256" key="2">
    <source>
        <dbReference type="ARBA" id="ARBA00004613"/>
    </source>
</evidence>
<evidence type="ECO:0000256" key="8">
    <source>
        <dbReference type="ARBA" id="ARBA00023008"/>
    </source>
</evidence>
<evidence type="ECO:0000256" key="3">
    <source>
        <dbReference type="ARBA" id="ARBA00022525"/>
    </source>
</evidence>
<name>A0A0G4LS01_VERLO</name>
<dbReference type="Gene3D" id="2.70.50.70">
    <property type="match status" value="1"/>
</dbReference>
<dbReference type="GO" id="GO:0005576">
    <property type="term" value="C:extracellular region"/>
    <property type="evidence" value="ECO:0007669"/>
    <property type="project" value="UniProtKB-SubCell"/>
</dbReference>
<protein>
    <recommendedName>
        <fullName evidence="15">lytic cellulose monooxygenase (C4-dehydrogenating)</fullName>
        <ecNumber evidence="15">1.14.99.56</ecNumber>
    </recommendedName>
</protein>
<evidence type="ECO:0000256" key="11">
    <source>
        <dbReference type="ARBA" id="ARBA00023277"/>
    </source>
</evidence>
<evidence type="ECO:0000259" key="17">
    <source>
        <dbReference type="Pfam" id="PF03443"/>
    </source>
</evidence>
<dbReference type="AlphaFoldDB" id="A0A0G4LS01"/>
<evidence type="ECO:0000256" key="12">
    <source>
        <dbReference type="ARBA" id="ARBA00023326"/>
    </source>
</evidence>
<comment type="similarity">
    <text evidence="13">Belongs to the polysaccharide monooxygenase AA9 family.</text>
</comment>
<feature type="domain" description="Auxiliary Activity family 9 catalytic" evidence="17">
    <location>
        <begin position="47"/>
        <end position="233"/>
    </location>
</feature>
<keyword evidence="9" id="KW-0503">Monooxygenase</keyword>
<evidence type="ECO:0000313" key="19">
    <source>
        <dbReference type="Proteomes" id="UP000044602"/>
    </source>
</evidence>
<gene>
    <name evidence="18" type="ORF">BN1708_014033</name>
</gene>
<evidence type="ECO:0000256" key="7">
    <source>
        <dbReference type="ARBA" id="ARBA00023002"/>
    </source>
</evidence>
<keyword evidence="12" id="KW-0624">Polysaccharide degradation</keyword>
<dbReference type="CDD" id="cd21175">
    <property type="entry name" value="LPMO_AA9"/>
    <property type="match status" value="1"/>
</dbReference>
<evidence type="ECO:0000256" key="4">
    <source>
        <dbReference type="ARBA" id="ARBA00022723"/>
    </source>
</evidence>
<dbReference type="PANTHER" id="PTHR33353:SF6">
    <property type="entry name" value="ENDOGLUCANASE IV"/>
    <property type="match status" value="1"/>
</dbReference>
<keyword evidence="6" id="KW-0136">Cellulose degradation</keyword>
<dbReference type="STRING" id="100787.A0A0G4LS01"/>
<dbReference type="GO" id="GO:0030245">
    <property type="term" value="P:cellulose catabolic process"/>
    <property type="evidence" value="ECO:0007669"/>
    <property type="project" value="UniProtKB-KW"/>
</dbReference>
<dbReference type="Proteomes" id="UP000044602">
    <property type="component" value="Unassembled WGS sequence"/>
</dbReference>
<dbReference type="GO" id="GO:0046872">
    <property type="term" value="F:metal ion binding"/>
    <property type="evidence" value="ECO:0007669"/>
    <property type="project" value="UniProtKB-KW"/>
</dbReference>
<comment type="catalytic activity">
    <reaction evidence="14">
        <text>[(1-&gt;4)-beta-D-glucosyl]n+m + reduced acceptor + O2 = 4-dehydro-beta-D-glucosyl-[(1-&gt;4)-beta-D-glucosyl]n-1 + [(1-&gt;4)-beta-D-glucosyl]m + acceptor + H2O.</text>
        <dbReference type="EC" id="1.14.99.56"/>
    </reaction>
</comment>
<evidence type="ECO:0000256" key="9">
    <source>
        <dbReference type="ARBA" id="ARBA00023033"/>
    </source>
</evidence>
<evidence type="ECO:0000313" key="18">
    <source>
        <dbReference type="EMBL" id="CRK24841.1"/>
    </source>
</evidence>
<evidence type="ECO:0000256" key="10">
    <source>
        <dbReference type="ARBA" id="ARBA00023157"/>
    </source>
</evidence>
<dbReference type="EC" id="1.14.99.56" evidence="15"/>
<keyword evidence="19" id="KW-1185">Reference proteome</keyword>
<proteinExistence type="inferred from homology"/>
<keyword evidence="8" id="KW-0186">Copper</keyword>
<evidence type="ECO:0000256" key="14">
    <source>
        <dbReference type="ARBA" id="ARBA00045077"/>
    </source>
</evidence>
<feature type="compositionally biased region" description="Polar residues" evidence="16">
    <location>
        <begin position="301"/>
        <end position="314"/>
    </location>
</feature>
<keyword evidence="10" id="KW-1015">Disulfide bond</keyword>
<evidence type="ECO:0000256" key="13">
    <source>
        <dbReference type="ARBA" id="ARBA00044502"/>
    </source>
</evidence>
<feature type="region of interest" description="Disordered" evidence="16">
    <location>
        <begin position="301"/>
        <end position="338"/>
    </location>
</feature>
<evidence type="ECO:0000256" key="6">
    <source>
        <dbReference type="ARBA" id="ARBA00023001"/>
    </source>
</evidence>
<comment type="cofactor">
    <cofactor evidence="1">
        <name>Cu(2+)</name>
        <dbReference type="ChEBI" id="CHEBI:29036"/>
    </cofactor>
</comment>
<keyword evidence="5" id="KW-0732">Signal</keyword>
<evidence type="ECO:0000256" key="16">
    <source>
        <dbReference type="SAM" id="MobiDB-lite"/>
    </source>
</evidence>
<dbReference type="EMBL" id="CVQH01017780">
    <property type="protein sequence ID" value="CRK24841.1"/>
    <property type="molecule type" value="Genomic_DNA"/>
</dbReference>
<evidence type="ECO:0000256" key="1">
    <source>
        <dbReference type="ARBA" id="ARBA00001973"/>
    </source>
</evidence>
<keyword evidence="3" id="KW-0964">Secreted</keyword>
<keyword evidence="4" id="KW-0479">Metal-binding</keyword>
<comment type="subcellular location">
    <subcellularLocation>
        <location evidence="2">Secreted</location>
    </subcellularLocation>
</comment>
<dbReference type="InterPro" id="IPR005103">
    <property type="entry name" value="AA9_LPMO"/>
</dbReference>
<evidence type="ECO:0000256" key="15">
    <source>
        <dbReference type="ARBA" id="ARBA00047174"/>
    </source>
</evidence>
<keyword evidence="7" id="KW-0560">Oxidoreductase</keyword>
<evidence type="ECO:0000256" key="5">
    <source>
        <dbReference type="ARBA" id="ARBA00022729"/>
    </source>
</evidence>
<dbReference type="GO" id="GO:0004497">
    <property type="term" value="F:monooxygenase activity"/>
    <property type="evidence" value="ECO:0007669"/>
    <property type="project" value="UniProtKB-KW"/>
</dbReference>
<organism evidence="18 19">
    <name type="scientific">Verticillium longisporum</name>
    <name type="common">Verticillium dahliae var. longisporum</name>
    <dbReference type="NCBI Taxonomy" id="100787"/>
    <lineage>
        <taxon>Eukaryota</taxon>
        <taxon>Fungi</taxon>
        <taxon>Dikarya</taxon>
        <taxon>Ascomycota</taxon>
        <taxon>Pezizomycotina</taxon>
        <taxon>Sordariomycetes</taxon>
        <taxon>Hypocreomycetidae</taxon>
        <taxon>Glomerellales</taxon>
        <taxon>Plectosphaerellaceae</taxon>
        <taxon>Verticillium</taxon>
    </lineage>
</organism>
<accession>A0A0G4LS01</accession>
<reference evidence="18 19" key="1">
    <citation type="submission" date="2015-05" db="EMBL/GenBank/DDBJ databases">
        <authorList>
            <person name="Wang D.B."/>
            <person name="Wang M."/>
        </authorList>
    </citation>
    <scope>NUCLEOTIDE SEQUENCE [LARGE SCALE GENOMIC DNA]</scope>
    <source>
        <strain evidence="18">VL1</strain>
    </source>
</reference>
<dbReference type="PANTHER" id="PTHR33353">
    <property type="entry name" value="PUTATIVE (AFU_ORTHOLOGUE AFUA_1G12560)-RELATED"/>
    <property type="match status" value="1"/>
</dbReference>
<sequence>MALRRDFYGYTKFRKKSEMLKLTKALEVPGLATLAAATAMLIPPPDRVSRPVAGDGPIEDVNSIDLQCGGWSAGGVVGSAPAKLHAAAEAGSTVKLRWTIWPDSHVGPMITYLARCPVIGCRAWETAEEAVFFKIQEEGRQSSTSNKWGSTPLMTEGYEYEYTIPACLQPGYYLVHHETIALHAAFAYPGVQFYPNCHQLKITGLGTAVPTDLVSFPGGYASDDPGVTFNAYLPTVKESDDAARVAEAGCENWGAASNPSSCINVARTMEPATSLKDQMMRVIDVMASPKVLVANEAHVGTDSTAPLERQSSAIHSKRGPIKIMRQTPFTESGGLSAGPRAVSRWRCEL</sequence>